<dbReference type="EMBL" id="SPMZ01000073">
    <property type="protein sequence ID" value="NMQ21013.1"/>
    <property type="molecule type" value="Genomic_DNA"/>
</dbReference>
<feature type="domain" description="N-acetyltransferase" evidence="3">
    <location>
        <begin position="1"/>
        <end position="147"/>
    </location>
</feature>
<dbReference type="PROSITE" id="PS51186">
    <property type="entry name" value="GNAT"/>
    <property type="match status" value="1"/>
</dbReference>
<evidence type="ECO:0000256" key="2">
    <source>
        <dbReference type="ARBA" id="ARBA00023315"/>
    </source>
</evidence>
<evidence type="ECO:0000313" key="4">
    <source>
        <dbReference type="EMBL" id="NMQ21013.1"/>
    </source>
</evidence>
<keyword evidence="2" id="KW-0012">Acyltransferase</keyword>
<sequence>MEVRAANVSDLDAICRLLALLFEQEADFEPDYERQARGVETILSHPERGRFLVITESGHVVGVVSLQFLESTALGGRVALLEDMIVHPSQRGQGLGKQLLSKALTHAQEQGCLRVTVLTDHDNRLAQALYEKLGFKSSRMIPMRRVF</sequence>
<gene>
    <name evidence="4" type="ORF">E4P82_18550</name>
</gene>
<organism evidence="4 5">
    <name type="scientific">Candidatus Competibacter phosphatis</name>
    <dbReference type="NCBI Taxonomy" id="221280"/>
    <lineage>
        <taxon>Bacteria</taxon>
        <taxon>Pseudomonadati</taxon>
        <taxon>Pseudomonadota</taxon>
        <taxon>Gammaproteobacteria</taxon>
        <taxon>Candidatus Competibacteraceae</taxon>
        <taxon>Candidatus Competibacter</taxon>
    </lineage>
</organism>
<name>A0ABX1TNK3_9GAMM</name>
<evidence type="ECO:0000259" key="3">
    <source>
        <dbReference type="PROSITE" id="PS51186"/>
    </source>
</evidence>
<dbReference type="InterPro" id="IPR000182">
    <property type="entry name" value="GNAT_dom"/>
</dbReference>
<protein>
    <submittedName>
        <fullName evidence="4">GNAT family N-acetyltransferase</fullName>
    </submittedName>
</protein>
<dbReference type="InterPro" id="IPR050832">
    <property type="entry name" value="Bact_Acetyltransf"/>
</dbReference>
<reference evidence="4 5" key="1">
    <citation type="submission" date="2019-03" db="EMBL/GenBank/DDBJ databases">
        <title>Metabolic reconstructions from genomes of highly enriched 'Candidatus Accumulibacter' and 'Candidatus Competibacter' bioreactor populations.</title>
        <authorList>
            <person name="Annavajhala M.K."/>
            <person name="Welles L."/>
            <person name="Abbas B."/>
            <person name="Sorokin D."/>
            <person name="Park H."/>
            <person name="Van Loosdrecht M."/>
            <person name="Chandran K."/>
        </authorList>
    </citation>
    <scope>NUCLEOTIDE SEQUENCE [LARGE SCALE GENOMIC DNA]</scope>
    <source>
        <strain evidence="4 5">SBR_G</strain>
    </source>
</reference>
<keyword evidence="5" id="KW-1185">Reference proteome</keyword>
<dbReference type="CDD" id="cd04301">
    <property type="entry name" value="NAT_SF"/>
    <property type="match status" value="1"/>
</dbReference>
<comment type="caution">
    <text evidence="4">The sequence shown here is derived from an EMBL/GenBank/DDBJ whole genome shotgun (WGS) entry which is preliminary data.</text>
</comment>
<dbReference type="Proteomes" id="UP000760480">
    <property type="component" value="Unassembled WGS sequence"/>
</dbReference>
<dbReference type="Pfam" id="PF00583">
    <property type="entry name" value="Acetyltransf_1"/>
    <property type="match status" value="1"/>
</dbReference>
<dbReference type="Gene3D" id="3.40.630.30">
    <property type="match status" value="1"/>
</dbReference>
<proteinExistence type="predicted"/>
<evidence type="ECO:0000313" key="5">
    <source>
        <dbReference type="Proteomes" id="UP000760480"/>
    </source>
</evidence>
<keyword evidence="1" id="KW-0808">Transferase</keyword>
<accession>A0ABX1TNK3</accession>
<dbReference type="SUPFAM" id="SSF55729">
    <property type="entry name" value="Acyl-CoA N-acyltransferases (Nat)"/>
    <property type="match status" value="1"/>
</dbReference>
<dbReference type="InterPro" id="IPR016181">
    <property type="entry name" value="Acyl_CoA_acyltransferase"/>
</dbReference>
<dbReference type="PANTHER" id="PTHR43877">
    <property type="entry name" value="AMINOALKYLPHOSPHONATE N-ACETYLTRANSFERASE-RELATED-RELATED"/>
    <property type="match status" value="1"/>
</dbReference>
<evidence type="ECO:0000256" key="1">
    <source>
        <dbReference type="ARBA" id="ARBA00022679"/>
    </source>
</evidence>